<dbReference type="GO" id="GO:0044718">
    <property type="term" value="P:siderophore transmembrane transport"/>
    <property type="evidence" value="ECO:0007669"/>
    <property type="project" value="TreeGrafter"/>
</dbReference>
<evidence type="ECO:0000256" key="2">
    <source>
        <dbReference type="ARBA" id="ARBA00009810"/>
    </source>
</evidence>
<keyword evidence="15" id="KW-1185">Reference proteome</keyword>
<comment type="subcellular location">
    <subcellularLocation>
        <location evidence="1 9">Cell outer membrane</location>
        <topology evidence="1 9">Multi-pass membrane protein</topology>
    </subcellularLocation>
</comment>
<evidence type="ECO:0000256" key="7">
    <source>
        <dbReference type="ARBA" id="ARBA00023136"/>
    </source>
</evidence>
<evidence type="ECO:0000256" key="9">
    <source>
        <dbReference type="PROSITE-ProRule" id="PRU01360"/>
    </source>
</evidence>
<proteinExistence type="inferred from homology"/>
<evidence type="ECO:0000259" key="13">
    <source>
        <dbReference type="Pfam" id="PF07715"/>
    </source>
</evidence>
<dbReference type="InterPro" id="IPR039426">
    <property type="entry name" value="TonB-dep_rcpt-like"/>
</dbReference>
<dbReference type="RefSeq" id="WP_066608182.1">
    <property type="nucleotide sequence ID" value="NZ_CP014230.1"/>
</dbReference>
<dbReference type="Gene3D" id="2.170.130.10">
    <property type="entry name" value="TonB-dependent receptor, plug domain"/>
    <property type="match status" value="1"/>
</dbReference>
<keyword evidence="8 9" id="KW-0998">Cell outer membrane</keyword>
<feature type="domain" description="TonB-dependent receptor-like beta-barrel" evidence="12">
    <location>
        <begin position="277"/>
        <end position="675"/>
    </location>
</feature>
<dbReference type="SUPFAM" id="SSF56935">
    <property type="entry name" value="Porins"/>
    <property type="match status" value="1"/>
</dbReference>
<reference evidence="15" key="1">
    <citation type="submission" date="2016-02" db="EMBL/GenBank/DDBJ databases">
        <authorList>
            <person name="Holder M.E."/>
            <person name="Ajami N.J."/>
            <person name="Petrosino J.F."/>
        </authorList>
    </citation>
    <scope>NUCLEOTIDE SEQUENCE [LARGE SCALE GENOMIC DNA]</scope>
    <source>
        <strain evidence="15">DSM 12838</strain>
    </source>
</reference>
<evidence type="ECO:0000256" key="1">
    <source>
        <dbReference type="ARBA" id="ARBA00004571"/>
    </source>
</evidence>
<evidence type="ECO:0000256" key="11">
    <source>
        <dbReference type="SAM" id="SignalP"/>
    </source>
</evidence>
<keyword evidence="3 9" id="KW-0813">Transport</keyword>
<evidence type="ECO:0008006" key="16">
    <source>
        <dbReference type="Google" id="ProtNLM"/>
    </source>
</evidence>
<dbReference type="PANTHER" id="PTHR30069:SF41">
    <property type="entry name" value="HEME_HEMOPEXIN UTILIZATION PROTEIN C"/>
    <property type="match status" value="1"/>
</dbReference>
<comment type="similarity">
    <text evidence="2 9 10">Belongs to the TonB-dependent receptor family.</text>
</comment>
<accession>A0A0X8JSA5</accession>
<evidence type="ECO:0000259" key="12">
    <source>
        <dbReference type="Pfam" id="PF00593"/>
    </source>
</evidence>
<evidence type="ECO:0000256" key="5">
    <source>
        <dbReference type="ARBA" id="ARBA00022692"/>
    </source>
</evidence>
<feature type="chain" id="PRO_5007067655" description="TonB-dependent receptor" evidence="11">
    <location>
        <begin position="21"/>
        <end position="706"/>
    </location>
</feature>
<keyword evidence="11" id="KW-0732">Signal</keyword>
<dbReference type="GO" id="GO:0015344">
    <property type="term" value="F:siderophore uptake transmembrane transporter activity"/>
    <property type="evidence" value="ECO:0007669"/>
    <property type="project" value="TreeGrafter"/>
</dbReference>
<feature type="signal peptide" evidence="11">
    <location>
        <begin position="1"/>
        <end position="20"/>
    </location>
</feature>
<dbReference type="InterPro" id="IPR000531">
    <property type="entry name" value="Beta-barrel_TonB"/>
</dbReference>
<dbReference type="KEGG" id="doa:AXF15_12580"/>
<sequence>MKKPLIVLAALLLFASWAAAEEKMAANASQSKERELVLDPVTVVGTRTEMTESKYPGSVGVLSSKDLVQSPNLIQNLSRIPGFETGGDRGRSIGEQFTIRGFGYQSEERVIIKQDDIRRSASMFSNHISTFRTDPDILREVEVVKGSSSISHGGGAIGGVVGMTTKDARDFLLPGQTAGAQVKGRYDHNNHYSGSVALYGIPFDERYELLLFYKNGHNGDIRMAESGNPDTDFNEYFYTLFLKGAVNITESQKITTSFFKINQDVDTVWQSLYHSEYPDDGAVTGIVGQQDFIVKYEYSPEDIPFVDLALSGYHSYGYYDRTADYKSRRLLIDYKNEDKIYGLTLKNKSILSLGPVRQEILLGADYSRREEDARHLSNGKKSDFGSMPNAYNDFGVYAQDEIYFFDDRLMLLLGGRYDRFARSVDSNDDKYVEGRFSPRVGASLEIFSGFSLLANYSEAFRAPTPHETSSNGPLNPHYWYLPNSDLKPEISKEYEAGFSYVAEGLFGTDLDLFAKAMYFEGRIEDMISFETLPERGMSPDNSPYGTYKNIDRAKRRGLEGTLRMAFRGLNMDASYEHLKQYDAETGRNVPNTFADKVRLGLAYTFDGLDLTIGGDVSYWFKPKQNPDSRVFGRKRYYYARDDYTICNLLLKWEPHSTGLKYLDGSTEVALGVNNIFDHRYLNAREYEDTGRSGKGRNIFLSLTKKF</sequence>
<protein>
    <recommendedName>
        <fullName evidence="16">TonB-dependent receptor</fullName>
    </recommendedName>
</protein>
<evidence type="ECO:0000256" key="8">
    <source>
        <dbReference type="ARBA" id="ARBA00023237"/>
    </source>
</evidence>
<dbReference type="Proteomes" id="UP000063964">
    <property type="component" value="Chromosome"/>
</dbReference>
<evidence type="ECO:0000256" key="10">
    <source>
        <dbReference type="RuleBase" id="RU003357"/>
    </source>
</evidence>
<dbReference type="GO" id="GO:0009279">
    <property type="term" value="C:cell outer membrane"/>
    <property type="evidence" value="ECO:0007669"/>
    <property type="project" value="UniProtKB-SubCell"/>
</dbReference>
<dbReference type="InterPro" id="IPR037066">
    <property type="entry name" value="Plug_dom_sf"/>
</dbReference>
<organism evidence="14 15">
    <name type="scientific">Desulfomicrobium orale DSM 12838</name>
    <dbReference type="NCBI Taxonomy" id="888061"/>
    <lineage>
        <taxon>Bacteria</taxon>
        <taxon>Pseudomonadati</taxon>
        <taxon>Thermodesulfobacteriota</taxon>
        <taxon>Desulfovibrionia</taxon>
        <taxon>Desulfovibrionales</taxon>
        <taxon>Desulfomicrobiaceae</taxon>
        <taxon>Desulfomicrobium</taxon>
    </lineage>
</organism>
<dbReference type="PROSITE" id="PS52016">
    <property type="entry name" value="TONB_DEPENDENT_REC_3"/>
    <property type="match status" value="1"/>
</dbReference>
<dbReference type="AlphaFoldDB" id="A0A0X8JSA5"/>
<evidence type="ECO:0000256" key="4">
    <source>
        <dbReference type="ARBA" id="ARBA00022452"/>
    </source>
</evidence>
<dbReference type="Gene3D" id="2.40.170.20">
    <property type="entry name" value="TonB-dependent receptor, beta-barrel domain"/>
    <property type="match status" value="1"/>
</dbReference>
<evidence type="ECO:0000313" key="14">
    <source>
        <dbReference type="EMBL" id="AMD93852.1"/>
    </source>
</evidence>
<feature type="domain" description="TonB-dependent receptor plug" evidence="13">
    <location>
        <begin position="53"/>
        <end position="160"/>
    </location>
</feature>
<dbReference type="InterPro" id="IPR036942">
    <property type="entry name" value="Beta-barrel_TonB_sf"/>
</dbReference>
<dbReference type="Pfam" id="PF07715">
    <property type="entry name" value="Plug"/>
    <property type="match status" value="1"/>
</dbReference>
<dbReference type="PANTHER" id="PTHR30069">
    <property type="entry name" value="TONB-DEPENDENT OUTER MEMBRANE RECEPTOR"/>
    <property type="match status" value="1"/>
</dbReference>
<name>A0A0X8JSA5_9BACT</name>
<dbReference type="InterPro" id="IPR012910">
    <property type="entry name" value="Plug_dom"/>
</dbReference>
<dbReference type="Pfam" id="PF00593">
    <property type="entry name" value="TonB_dep_Rec_b-barrel"/>
    <property type="match status" value="1"/>
</dbReference>
<keyword evidence="5 9" id="KW-0812">Transmembrane</keyword>
<keyword evidence="4 9" id="KW-1134">Transmembrane beta strand</keyword>
<keyword evidence="7 9" id="KW-0472">Membrane</keyword>
<evidence type="ECO:0000256" key="3">
    <source>
        <dbReference type="ARBA" id="ARBA00022448"/>
    </source>
</evidence>
<keyword evidence="6 10" id="KW-0798">TonB box</keyword>
<dbReference type="CDD" id="cd01347">
    <property type="entry name" value="ligand_gated_channel"/>
    <property type="match status" value="1"/>
</dbReference>
<evidence type="ECO:0000256" key="6">
    <source>
        <dbReference type="ARBA" id="ARBA00023077"/>
    </source>
</evidence>
<dbReference type="STRING" id="888061.AXF15_12580"/>
<gene>
    <name evidence="14" type="ORF">AXF15_12580</name>
</gene>
<evidence type="ECO:0000313" key="15">
    <source>
        <dbReference type="Proteomes" id="UP000063964"/>
    </source>
</evidence>
<dbReference type="EMBL" id="CP014230">
    <property type="protein sequence ID" value="AMD93852.1"/>
    <property type="molecule type" value="Genomic_DNA"/>
</dbReference>